<proteinExistence type="predicted"/>
<comment type="caution">
    <text evidence="1">The sequence shown here is derived from an EMBL/GenBank/DDBJ whole genome shotgun (WGS) entry which is preliminary data.</text>
</comment>
<dbReference type="EMBL" id="CM039439">
    <property type="protein sequence ID" value="KAI4295367.1"/>
    <property type="molecule type" value="Genomic_DNA"/>
</dbReference>
<protein>
    <submittedName>
        <fullName evidence="1">Uncharacterized protein</fullName>
    </submittedName>
</protein>
<accession>A0ACB9KDZ7</accession>
<evidence type="ECO:0000313" key="2">
    <source>
        <dbReference type="Proteomes" id="UP000828941"/>
    </source>
</evidence>
<name>A0ACB9KDZ7_BAUVA</name>
<keyword evidence="2" id="KW-1185">Reference proteome</keyword>
<evidence type="ECO:0000313" key="1">
    <source>
        <dbReference type="EMBL" id="KAI4295367.1"/>
    </source>
</evidence>
<dbReference type="Proteomes" id="UP000828941">
    <property type="component" value="Chromosome 14"/>
</dbReference>
<sequence>MPSGAKKRKAAKKKKEKETIINNPSNDNPPGNDNLKSQDEKGSDGGKVNSPTYHDHDDHHHPFNEGDEEVEERDPSVAQPFDADVKSAAGVPIDIKNVEVVEGKDDRVVNTERDLRSEESSDSTNVSVEHIASAKESYEGDRNPSSASYDESISGKNSKEELYKSIQEAVASYDMVESLGSLPAEKTLITENAPVKGTSNFVVESSIDSVEAVDSLSEVKSNDTGSSLIEKSVVPEVATNIGTKKNEDKEYPLSDEYVKSSSLEEPKPKEYDGKVSISSGGQFIESTKDAEHIKDSENPQSSEDQRPLVVSAPHFVQKTSWWSCCGLFEVLSGSNR</sequence>
<gene>
    <name evidence="1" type="ORF">L6164_035420</name>
</gene>
<reference evidence="1 2" key="1">
    <citation type="journal article" date="2022" name="DNA Res.">
        <title>Chromosomal-level genome assembly of the orchid tree Bauhinia variegata (Leguminosae; Cercidoideae) supports the allotetraploid origin hypothesis of Bauhinia.</title>
        <authorList>
            <person name="Zhong Y."/>
            <person name="Chen Y."/>
            <person name="Zheng D."/>
            <person name="Pang J."/>
            <person name="Liu Y."/>
            <person name="Luo S."/>
            <person name="Meng S."/>
            <person name="Qian L."/>
            <person name="Wei D."/>
            <person name="Dai S."/>
            <person name="Zhou R."/>
        </authorList>
    </citation>
    <scope>NUCLEOTIDE SEQUENCE [LARGE SCALE GENOMIC DNA]</scope>
    <source>
        <strain evidence="1">BV-YZ2020</strain>
    </source>
</reference>
<organism evidence="1 2">
    <name type="scientific">Bauhinia variegata</name>
    <name type="common">Purple orchid tree</name>
    <name type="synonym">Phanera variegata</name>
    <dbReference type="NCBI Taxonomy" id="167791"/>
    <lineage>
        <taxon>Eukaryota</taxon>
        <taxon>Viridiplantae</taxon>
        <taxon>Streptophyta</taxon>
        <taxon>Embryophyta</taxon>
        <taxon>Tracheophyta</taxon>
        <taxon>Spermatophyta</taxon>
        <taxon>Magnoliopsida</taxon>
        <taxon>eudicotyledons</taxon>
        <taxon>Gunneridae</taxon>
        <taxon>Pentapetalae</taxon>
        <taxon>rosids</taxon>
        <taxon>fabids</taxon>
        <taxon>Fabales</taxon>
        <taxon>Fabaceae</taxon>
        <taxon>Cercidoideae</taxon>
        <taxon>Cercideae</taxon>
        <taxon>Bauhiniinae</taxon>
        <taxon>Bauhinia</taxon>
    </lineage>
</organism>